<dbReference type="Gene3D" id="3.30.70.100">
    <property type="match status" value="1"/>
</dbReference>
<dbReference type="SUPFAM" id="SSF54909">
    <property type="entry name" value="Dimeric alpha+beta barrel"/>
    <property type="match status" value="1"/>
</dbReference>
<evidence type="ECO:0000313" key="2">
    <source>
        <dbReference type="EMBL" id="VAV97233.1"/>
    </source>
</evidence>
<proteinExistence type="predicted"/>
<dbReference type="EMBL" id="UOEC01000141">
    <property type="protein sequence ID" value="VAV97233.1"/>
    <property type="molecule type" value="Genomic_DNA"/>
</dbReference>
<accession>A0A3B0SLF9</accession>
<name>A0A3B0SLF9_9ZZZZ</name>
<feature type="domain" description="DUF1330" evidence="1">
    <location>
        <begin position="5"/>
        <end position="94"/>
    </location>
</feature>
<dbReference type="PANTHER" id="PTHR41521">
    <property type="match status" value="1"/>
</dbReference>
<evidence type="ECO:0000259" key="1">
    <source>
        <dbReference type="Pfam" id="PF07045"/>
    </source>
</evidence>
<dbReference type="Pfam" id="PF07045">
    <property type="entry name" value="DUF1330"/>
    <property type="match status" value="1"/>
</dbReference>
<dbReference type="PANTHER" id="PTHR41521:SF4">
    <property type="entry name" value="BLR0684 PROTEIN"/>
    <property type="match status" value="1"/>
</dbReference>
<dbReference type="AlphaFoldDB" id="A0A3B0SLF9"/>
<dbReference type="InterPro" id="IPR010753">
    <property type="entry name" value="DUF1330"/>
</dbReference>
<protein>
    <recommendedName>
        <fullName evidence="1">DUF1330 domain-containing protein</fullName>
    </recommendedName>
</protein>
<gene>
    <name evidence="2" type="ORF">MNBD_ALPHA08-2320</name>
</gene>
<reference evidence="2" key="1">
    <citation type="submission" date="2018-06" db="EMBL/GenBank/DDBJ databases">
        <authorList>
            <person name="Zhirakovskaya E."/>
        </authorList>
    </citation>
    <scope>NUCLEOTIDE SEQUENCE</scope>
</reference>
<sequence length="96" mass="10718">MSVIVVGMLKMHDPSWTAEYGPRQAELVEKHHGQYLIAPGKVETLEGSSQAPDLIIVIEFPDRQHAMDWYADPEQASLVELRQAGSDTDLFVINAK</sequence>
<organism evidence="2">
    <name type="scientific">hydrothermal vent metagenome</name>
    <dbReference type="NCBI Taxonomy" id="652676"/>
    <lineage>
        <taxon>unclassified sequences</taxon>
        <taxon>metagenomes</taxon>
        <taxon>ecological metagenomes</taxon>
    </lineage>
</organism>
<dbReference type="InterPro" id="IPR011008">
    <property type="entry name" value="Dimeric_a/b-barrel"/>
</dbReference>